<name>A0A6J4KE32_9BACT</name>
<gene>
    <name evidence="2" type="ORF">AVDCRST_MAG11-975</name>
</gene>
<feature type="domain" description="NAD(P)-binding" evidence="1">
    <location>
        <begin position="18"/>
        <end position="68"/>
    </location>
</feature>
<dbReference type="AlphaFoldDB" id="A0A6J4KE32"/>
<sequence length="69" mass="6867">MTIPDTTAGAPRTVAVLGATGRTGRRAVEYALADGLAVRALARTPADLADLAHPRLAVAQGDATDAGAV</sequence>
<dbReference type="Pfam" id="PF13460">
    <property type="entry name" value="NAD_binding_10"/>
    <property type="match status" value="1"/>
</dbReference>
<dbReference type="PANTHER" id="PTHR15020">
    <property type="entry name" value="FLAVIN REDUCTASE-RELATED"/>
    <property type="match status" value="1"/>
</dbReference>
<reference evidence="2" key="1">
    <citation type="submission" date="2020-02" db="EMBL/GenBank/DDBJ databases">
        <authorList>
            <person name="Meier V. D."/>
        </authorList>
    </citation>
    <scope>NUCLEOTIDE SEQUENCE</scope>
    <source>
        <strain evidence="2">AVDCRST_MAG11</strain>
    </source>
</reference>
<evidence type="ECO:0000259" key="1">
    <source>
        <dbReference type="Pfam" id="PF13460"/>
    </source>
</evidence>
<dbReference type="InterPro" id="IPR036291">
    <property type="entry name" value="NAD(P)-bd_dom_sf"/>
</dbReference>
<dbReference type="Gene3D" id="3.40.50.720">
    <property type="entry name" value="NAD(P)-binding Rossmann-like Domain"/>
    <property type="match status" value="1"/>
</dbReference>
<proteinExistence type="predicted"/>
<dbReference type="EMBL" id="CADCTU010000218">
    <property type="protein sequence ID" value="CAA9303145.1"/>
    <property type="molecule type" value="Genomic_DNA"/>
</dbReference>
<accession>A0A6J4KE32</accession>
<protein>
    <recommendedName>
        <fullName evidence="1">NAD(P)-binding domain-containing protein</fullName>
    </recommendedName>
</protein>
<evidence type="ECO:0000313" key="2">
    <source>
        <dbReference type="EMBL" id="CAA9303145.1"/>
    </source>
</evidence>
<dbReference type="SUPFAM" id="SSF51735">
    <property type="entry name" value="NAD(P)-binding Rossmann-fold domains"/>
    <property type="match status" value="1"/>
</dbReference>
<organism evidence="2">
    <name type="scientific">uncultured Gemmatimonadaceae bacterium</name>
    <dbReference type="NCBI Taxonomy" id="246130"/>
    <lineage>
        <taxon>Bacteria</taxon>
        <taxon>Pseudomonadati</taxon>
        <taxon>Gemmatimonadota</taxon>
        <taxon>Gemmatimonadia</taxon>
        <taxon>Gemmatimonadales</taxon>
        <taxon>Gemmatimonadaceae</taxon>
        <taxon>environmental samples</taxon>
    </lineage>
</organism>
<dbReference type="PANTHER" id="PTHR15020:SF11">
    <property type="entry name" value="OS06G0360300 PROTEIN"/>
    <property type="match status" value="1"/>
</dbReference>
<dbReference type="InterPro" id="IPR016040">
    <property type="entry name" value="NAD(P)-bd_dom"/>
</dbReference>
<feature type="non-terminal residue" evidence="2">
    <location>
        <position position="69"/>
    </location>
</feature>